<dbReference type="HOGENOM" id="CLU_2399909_0_0_1"/>
<dbReference type="OrthoDB" id="426718at2759"/>
<protein>
    <submittedName>
        <fullName evidence="2">Uncharacterized protein</fullName>
    </submittedName>
</protein>
<feature type="signal peptide" evidence="1">
    <location>
        <begin position="1"/>
        <end position="23"/>
    </location>
</feature>
<gene>
    <name evidence="2" type="ORF">GYMLUDRAFT_880404</name>
</gene>
<organism evidence="2 3">
    <name type="scientific">Collybiopsis luxurians FD-317 M1</name>
    <dbReference type="NCBI Taxonomy" id="944289"/>
    <lineage>
        <taxon>Eukaryota</taxon>
        <taxon>Fungi</taxon>
        <taxon>Dikarya</taxon>
        <taxon>Basidiomycota</taxon>
        <taxon>Agaricomycotina</taxon>
        <taxon>Agaricomycetes</taxon>
        <taxon>Agaricomycetidae</taxon>
        <taxon>Agaricales</taxon>
        <taxon>Marasmiineae</taxon>
        <taxon>Omphalotaceae</taxon>
        <taxon>Collybiopsis</taxon>
        <taxon>Collybiopsis luxurians</taxon>
    </lineage>
</organism>
<name>A0A0D0BYW3_9AGAR</name>
<feature type="chain" id="PRO_5002208398" evidence="1">
    <location>
        <begin position="24"/>
        <end position="93"/>
    </location>
</feature>
<dbReference type="EMBL" id="KN834809">
    <property type="protein sequence ID" value="KIK55059.1"/>
    <property type="molecule type" value="Genomic_DNA"/>
</dbReference>
<keyword evidence="1" id="KW-0732">Signal</keyword>
<accession>A0A0D0BYW3</accession>
<proteinExistence type="predicted"/>
<dbReference type="AlphaFoldDB" id="A0A0D0BYW3"/>
<sequence length="93" mass="10401">MIFPTLSLMLSTTMATGSSTVLASPRVYRWTNPIRLSQQVERAREYQQISSSLAVLTDINVLKTALNPDLSPDVSLGFRSTLHALFDCFRYSC</sequence>
<reference evidence="2 3" key="1">
    <citation type="submission" date="2014-04" db="EMBL/GenBank/DDBJ databases">
        <title>Evolutionary Origins and Diversification of the Mycorrhizal Mutualists.</title>
        <authorList>
            <consortium name="DOE Joint Genome Institute"/>
            <consortium name="Mycorrhizal Genomics Consortium"/>
            <person name="Kohler A."/>
            <person name="Kuo A."/>
            <person name="Nagy L.G."/>
            <person name="Floudas D."/>
            <person name="Copeland A."/>
            <person name="Barry K.W."/>
            <person name="Cichocki N."/>
            <person name="Veneault-Fourrey C."/>
            <person name="LaButti K."/>
            <person name="Lindquist E.A."/>
            <person name="Lipzen A."/>
            <person name="Lundell T."/>
            <person name="Morin E."/>
            <person name="Murat C."/>
            <person name="Riley R."/>
            <person name="Ohm R."/>
            <person name="Sun H."/>
            <person name="Tunlid A."/>
            <person name="Henrissat B."/>
            <person name="Grigoriev I.V."/>
            <person name="Hibbett D.S."/>
            <person name="Martin F."/>
        </authorList>
    </citation>
    <scope>NUCLEOTIDE SEQUENCE [LARGE SCALE GENOMIC DNA]</scope>
    <source>
        <strain evidence="2 3">FD-317 M1</strain>
    </source>
</reference>
<evidence type="ECO:0000313" key="3">
    <source>
        <dbReference type="Proteomes" id="UP000053593"/>
    </source>
</evidence>
<evidence type="ECO:0000256" key="1">
    <source>
        <dbReference type="SAM" id="SignalP"/>
    </source>
</evidence>
<evidence type="ECO:0000313" key="2">
    <source>
        <dbReference type="EMBL" id="KIK55059.1"/>
    </source>
</evidence>
<keyword evidence="3" id="KW-1185">Reference proteome</keyword>
<dbReference type="Proteomes" id="UP000053593">
    <property type="component" value="Unassembled WGS sequence"/>
</dbReference>